<name>A0ABV9EM25_9ACTN</name>
<comment type="caution">
    <text evidence="9">The sequence shown here is derived from an EMBL/GenBank/DDBJ whole genome shotgun (WGS) entry which is preliminary data.</text>
</comment>
<evidence type="ECO:0000256" key="4">
    <source>
        <dbReference type="ARBA" id="ARBA00023163"/>
    </source>
</evidence>
<feature type="region of interest" description="Disordered" evidence="6">
    <location>
        <begin position="213"/>
        <end position="234"/>
    </location>
</feature>
<evidence type="ECO:0000313" key="9">
    <source>
        <dbReference type="EMBL" id="MFC4589576.1"/>
    </source>
</evidence>
<dbReference type="PANTHER" id="PTHR43214:SF24">
    <property type="entry name" value="TRANSCRIPTIONAL REGULATORY PROTEIN NARL-RELATED"/>
    <property type="match status" value="1"/>
</dbReference>
<evidence type="ECO:0000259" key="8">
    <source>
        <dbReference type="PROSITE" id="PS50110"/>
    </source>
</evidence>
<dbReference type="Gene3D" id="1.10.10.10">
    <property type="entry name" value="Winged helix-like DNA-binding domain superfamily/Winged helix DNA-binding domain"/>
    <property type="match status" value="1"/>
</dbReference>
<dbReference type="InterPro" id="IPR058245">
    <property type="entry name" value="NreC/VraR/RcsB-like_REC"/>
</dbReference>
<reference evidence="10" key="1">
    <citation type="journal article" date="2019" name="Int. J. Syst. Evol. Microbiol.">
        <title>The Global Catalogue of Microorganisms (GCM) 10K type strain sequencing project: providing services to taxonomists for standard genome sequencing and annotation.</title>
        <authorList>
            <consortium name="The Broad Institute Genomics Platform"/>
            <consortium name="The Broad Institute Genome Sequencing Center for Infectious Disease"/>
            <person name="Wu L."/>
            <person name="Ma J."/>
        </authorList>
    </citation>
    <scope>NUCLEOTIDE SEQUENCE [LARGE SCALE GENOMIC DNA]</scope>
    <source>
        <strain evidence="10">CCUG 49560</strain>
    </source>
</reference>
<proteinExistence type="predicted"/>
<dbReference type="InterPro" id="IPR016032">
    <property type="entry name" value="Sig_transdc_resp-reg_C-effctor"/>
</dbReference>
<keyword evidence="4" id="KW-0804">Transcription</keyword>
<dbReference type="SUPFAM" id="SSF46894">
    <property type="entry name" value="C-terminal effector domain of the bipartite response regulators"/>
    <property type="match status" value="1"/>
</dbReference>
<dbReference type="InterPro" id="IPR036388">
    <property type="entry name" value="WH-like_DNA-bd_sf"/>
</dbReference>
<organism evidence="9 10">
    <name type="scientific">Sphaerisporangium corydalis</name>
    <dbReference type="NCBI Taxonomy" id="1441875"/>
    <lineage>
        <taxon>Bacteria</taxon>
        <taxon>Bacillati</taxon>
        <taxon>Actinomycetota</taxon>
        <taxon>Actinomycetes</taxon>
        <taxon>Streptosporangiales</taxon>
        <taxon>Streptosporangiaceae</taxon>
        <taxon>Sphaerisporangium</taxon>
    </lineage>
</organism>
<evidence type="ECO:0000256" key="3">
    <source>
        <dbReference type="ARBA" id="ARBA00023125"/>
    </source>
</evidence>
<dbReference type="PROSITE" id="PS50110">
    <property type="entry name" value="RESPONSE_REGULATORY"/>
    <property type="match status" value="1"/>
</dbReference>
<dbReference type="SUPFAM" id="SSF52172">
    <property type="entry name" value="CheY-like"/>
    <property type="match status" value="1"/>
</dbReference>
<dbReference type="PANTHER" id="PTHR43214">
    <property type="entry name" value="TWO-COMPONENT RESPONSE REGULATOR"/>
    <property type="match status" value="1"/>
</dbReference>
<keyword evidence="3" id="KW-0238">DNA-binding</keyword>
<keyword evidence="2" id="KW-0805">Transcription regulation</keyword>
<evidence type="ECO:0000256" key="2">
    <source>
        <dbReference type="ARBA" id="ARBA00023015"/>
    </source>
</evidence>
<dbReference type="Pfam" id="PF00072">
    <property type="entry name" value="Response_reg"/>
    <property type="match status" value="1"/>
</dbReference>
<dbReference type="InterPro" id="IPR001789">
    <property type="entry name" value="Sig_transdc_resp-reg_receiver"/>
</dbReference>
<accession>A0ABV9EM25</accession>
<dbReference type="SMART" id="SM00448">
    <property type="entry name" value="REC"/>
    <property type="match status" value="1"/>
</dbReference>
<dbReference type="InterPro" id="IPR000792">
    <property type="entry name" value="Tscrpt_reg_LuxR_C"/>
</dbReference>
<evidence type="ECO:0000313" key="10">
    <source>
        <dbReference type="Proteomes" id="UP001595891"/>
    </source>
</evidence>
<dbReference type="CDD" id="cd17535">
    <property type="entry name" value="REC_NarL-like"/>
    <property type="match status" value="1"/>
</dbReference>
<evidence type="ECO:0000256" key="5">
    <source>
        <dbReference type="PROSITE-ProRule" id="PRU00169"/>
    </source>
</evidence>
<dbReference type="RefSeq" id="WP_262844356.1">
    <property type="nucleotide sequence ID" value="NZ_JANZYP010000028.1"/>
</dbReference>
<feature type="domain" description="Response regulatory" evidence="8">
    <location>
        <begin position="3"/>
        <end position="119"/>
    </location>
</feature>
<dbReference type="PRINTS" id="PR00038">
    <property type="entry name" value="HTHLUXR"/>
</dbReference>
<dbReference type="InterPro" id="IPR039420">
    <property type="entry name" value="WalR-like"/>
</dbReference>
<evidence type="ECO:0000259" key="7">
    <source>
        <dbReference type="PROSITE" id="PS50043"/>
    </source>
</evidence>
<dbReference type="PROSITE" id="PS50043">
    <property type="entry name" value="HTH_LUXR_2"/>
    <property type="match status" value="1"/>
</dbReference>
<keyword evidence="10" id="KW-1185">Reference proteome</keyword>
<gene>
    <name evidence="9" type="ORF">ACFO8L_26050</name>
</gene>
<keyword evidence="1 5" id="KW-0597">Phosphoprotein</keyword>
<dbReference type="Gene3D" id="3.40.50.2300">
    <property type="match status" value="1"/>
</dbReference>
<protein>
    <submittedName>
        <fullName evidence="9">Response regulator transcription factor</fullName>
    </submittedName>
</protein>
<feature type="modified residue" description="4-aspartylphosphate" evidence="5">
    <location>
        <position position="54"/>
    </location>
</feature>
<evidence type="ECO:0000256" key="1">
    <source>
        <dbReference type="ARBA" id="ARBA00022553"/>
    </source>
</evidence>
<dbReference type="Proteomes" id="UP001595891">
    <property type="component" value="Unassembled WGS sequence"/>
</dbReference>
<dbReference type="Pfam" id="PF00196">
    <property type="entry name" value="GerE"/>
    <property type="match status" value="1"/>
</dbReference>
<sequence length="234" mass="23904">MTRVLVVEDQRALAGALEIAIGAQPDLDCVGTAGTVEEAVRLVETRSPDVVLMDVHLPGDDGIEGTRRIKAAHPGIRVLILTGDPTPGLLGAAATAGATGFLPKDSAFPDILRVIRASVDDAIVMVEGGTFRELFKGAGPGAAPPGDDRTGLTARELEVLGLMGEGLDPQAIAGHLVLSPHTARGHVKNVMMKLGAHSQLEAVVVAHRMGLLPGPRATGAGHRSGPSGGGGRTT</sequence>
<dbReference type="EMBL" id="JBHSFN010000017">
    <property type="protein sequence ID" value="MFC4589576.1"/>
    <property type="molecule type" value="Genomic_DNA"/>
</dbReference>
<evidence type="ECO:0000256" key="6">
    <source>
        <dbReference type="SAM" id="MobiDB-lite"/>
    </source>
</evidence>
<dbReference type="CDD" id="cd06170">
    <property type="entry name" value="LuxR_C_like"/>
    <property type="match status" value="1"/>
</dbReference>
<feature type="domain" description="HTH luxR-type" evidence="7">
    <location>
        <begin position="145"/>
        <end position="210"/>
    </location>
</feature>
<dbReference type="SMART" id="SM00421">
    <property type="entry name" value="HTH_LUXR"/>
    <property type="match status" value="1"/>
</dbReference>
<dbReference type="InterPro" id="IPR011006">
    <property type="entry name" value="CheY-like_superfamily"/>
</dbReference>